<dbReference type="STRING" id="441375.B6AHQ5"/>
<dbReference type="Proteomes" id="UP000001460">
    <property type="component" value="Unassembled WGS sequence"/>
</dbReference>
<keyword evidence="5" id="KW-1185">Reference proteome</keyword>
<evidence type="ECO:0000256" key="1">
    <source>
        <dbReference type="ARBA" id="ARBA00007625"/>
    </source>
</evidence>
<keyword evidence="2" id="KW-0853">WD repeat</keyword>
<gene>
    <name evidence="4" type="ORF">CMU_006730</name>
</gene>
<comment type="similarity">
    <text evidence="1">Belongs to the WD repeat WDR55 family.</text>
</comment>
<dbReference type="Pfam" id="PF00400">
    <property type="entry name" value="WD40"/>
    <property type="match status" value="1"/>
</dbReference>
<organism evidence="4 5">
    <name type="scientific">Cryptosporidium muris (strain RN66)</name>
    <dbReference type="NCBI Taxonomy" id="441375"/>
    <lineage>
        <taxon>Eukaryota</taxon>
        <taxon>Sar</taxon>
        <taxon>Alveolata</taxon>
        <taxon>Apicomplexa</taxon>
        <taxon>Conoidasida</taxon>
        <taxon>Coccidia</taxon>
        <taxon>Eucoccidiorida</taxon>
        <taxon>Eimeriorina</taxon>
        <taxon>Cryptosporidiidae</taxon>
        <taxon>Cryptosporidium</taxon>
    </lineage>
</organism>
<dbReference type="EMBL" id="DS989734">
    <property type="protein sequence ID" value="EEA07750.1"/>
    <property type="molecule type" value="Genomic_DNA"/>
</dbReference>
<keyword evidence="3" id="KW-0677">Repeat</keyword>
<dbReference type="PANTHER" id="PTHR44019:SF20">
    <property type="entry name" value="WD REPEAT-CONTAINING PROTEIN 55"/>
    <property type="match status" value="1"/>
</dbReference>
<dbReference type="InterPro" id="IPR036322">
    <property type="entry name" value="WD40_repeat_dom_sf"/>
</dbReference>
<dbReference type="InterPro" id="IPR015943">
    <property type="entry name" value="WD40/YVTN_repeat-like_dom_sf"/>
</dbReference>
<dbReference type="SUPFAM" id="SSF50978">
    <property type="entry name" value="WD40 repeat-like"/>
    <property type="match status" value="1"/>
</dbReference>
<proteinExistence type="inferred from homology"/>
<evidence type="ECO:0000313" key="5">
    <source>
        <dbReference type="Proteomes" id="UP000001460"/>
    </source>
</evidence>
<name>B6AHQ5_CRYMR</name>
<dbReference type="PANTHER" id="PTHR44019">
    <property type="entry name" value="WD REPEAT-CONTAINING PROTEIN 55"/>
    <property type="match status" value="1"/>
</dbReference>
<dbReference type="SMART" id="SM00320">
    <property type="entry name" value="WD40"/>
    <property type="match status" value="4"/>
</dbReference>
<evidence type="ECO:0000256" key="2">
    <source>
        <dbReference type="ARBA" id="ARBA00022574"/>
    </source>
</evidence>
<accession>B6AHQ5</accession>
<sequence>MSSFSLILHSEEDAIISRIGDTPELIMDCKFDTNYDTLYTSHVDGRILKIKYDFDDSCIISVSELYKKKGSCRNIELRNNKSIAGYNTGEIVLLNSNWKEEWKCINRNSAINSLKWINDNIIVNGDDDGYVCIWDTREKPKNPSISFKDYDDCINDICLSYTKQNLLVACGDTLGIYDLRSIYTNKKKDHLVSLSDAQEENILCISLFRNNQNVVCGTDEGNLLLFTWDNFGDCSDRITIPFVDGFHGDNSVESLAMLDEQTSIIATSDGNLKIVEFFPNKVIGFLKHVRYKQKCDVSNLECSKVAVSREKNIIACSHGTVIDIFDMKLVDNMISSKPRDKKKKKKDIDGFFADL</sequence>
<evidence type="ECO:0000313" key="4">
    <source>
        <dbReference type="EMBL" id="EEA07750.1"/>
    </source>
</evidence>
<protein>
    <recommendedName>
        <fullName evidence="6">WD domain, G-beta repeat-containing protein</fullName>
    </recommendedName>
</protein>
<reference evidence="4" key="1">
    <citation type="submission" date="2008-06" db="EMBL/GenBank/DDBJ databases">
        <authorList>
            <person name="Lorenzi H."/>
            <person name="Inman J."/>
            <person name="Miller J."/>
            <person name="Schobel S."/>
            <person name="Amedeo P."/>
            <person name="Caler E.V."/>
            <person name="da Silva J."/>
        </authorList>
    </citation>
    <scope>NUCLEOTIDE SEQUENCE [LARGE SCALE GENOMIC DNA]</scope>
    <source>
        <strain evidence="4">RN66</strain>
    </source>
</reference>
<dbReference type="GeneID" id="6997064"/>
<dbReference type="InterPro" id="IPR001680">
    <property type="entry name" value="WD40_rpt"/>
</dbReference>
<dbReference type="Gene3D" id="2.130.10.10">
    <property type="entry name" value="YVTN repeat-like/Quinoprotein amine dehydrogenase"/>
    <property type="match status" value="1"/>
</dbReference>
<evidence type="ECO:0008006" key="6">
    <source>
        <dbReference type="Google" id="ProtNLM"/>
    </source>
</evidence>
<evidence type="ECO:0000256" key="3">
    <source>
        <dbReference type="ARBA" id="ARBA00022737"/>
    </source>
</evidence>
<dbReference type="InterPro" id="IPR050505">
    <property type="entry name" value="WDR55/POC1"/>
</dbReference>
<dbReference type="VEuPathDB" id="CryptoDB:CMU_006730"/>
<dbReference type="eggNOG" id="KOG2444">
    <property type="taxonomic scope" value="Eukaryota"/>
</dbReference>
<dbReference type="RefSeq" id="XP_002142099.1">
    <property type="nucleotide sequence ID" value="XM_002142063.1"/>
</dbReference>
<dbReference type="OrthoDB" id="2288928at2759"/>
<dbReference type="AlphaFoldDB" id="B6AHQ5"/>